<dbReference type="EC" id="2.10.1.1" evidence="5"/>
<comment type="cofactor">
    <cofactor evidence="5">
        <name>Mg(2+)</name>
        <dbReference type="ChEBI" id="CHEBI:18420"/>
    </cofactor>
</comment>
<dbReference type="Pfam" id="PF00994">
    <property type="entry name" value="MoCF_biosynth"/>
    <property type="match status" value="1"/>
</dbReference>
<evidence type="ECO:0000256" key="6">
    <source>
        <dbReference type="SAM" id="MobiDB-lite"/>
    </source>
</evidence>
<sequence>MASFAPMTNDGVEGDAPRSAAFSDRVGTARSLDEERAFLLGKVQHMRPFAMQILDVPGLVLCEDIVSDLDLPLVTTARIDGYGVRGSDLVGATPLEPVALHLVGSIRAADAPGRPLVAGATVRLEAGAIVPDGVDAVVPLASGAPGADDTIVIGTETRLFQNVRRAGSELSDGTPLLHAGDVLTPRSVAVLAEVGLDKVMVRPRPRLVVFTVGETLVEPGRALTAPQQRYDATTALITAAARSDGATVYPLGVVPADAASVARVVNDQQIRADLIVVVGGASFVGSVPGAHDVDEALVGLNGQVSVAYAALGDTKTPMVALPAGVISAYVAYLALVRPLVHTLNEVDPLTGERVLGRLTETIESEVGVTQYVPAVRTLLGATTPVAAADSELAWDLARANVLAIIPPNAGRVEANTHVDCLVLGDGTDPGAR</sequence>
<comment type="function">
    <text evidence="1 5">Catalyzes the insertion of molybdate into adenylated molybdopterin with the concomitant release of AMP.</text>
</comment>
<evidence type="ECO:0000256" key="2">
    <source>
        <dbReference type="ARBA" id="ARBA00010763"/>
    </source>
</evidence>
<dbReference type="SUPFAM" id="SSF53218">
    <property type="entry name" value="Molybdenum cofactor biosynthesis proteins"/>
    <property type="match status" value="1"/>
</dbReference>
<evidence type="ECO:0000313" key="8">
    <source>
        <dbReference type="EMBL" id="RXW32994.1"/>
    </source>
</evidence>
<dbReference type="SUPFAM" id="SSF63867">
    <property type="entry name" value="MoeA C-terminal domain-like"/>
    <property type="match status" value="1"/>
</dbReference>
<dbReference type="UniPathway" id="UPA00344"/>
<dbReference type="AlphaFoldDB" id="A0A4Q2EKI0"/>
<dbReference type="SMART" id="SM00852">
    <property type="entry name" value="MoCF_biosynth"/>
    <property type="match status" value="1"/>
</dbReference>
<dbReference type="GO" id="GO:0061599">
    <property type="term" value="F:molybdopterin molybdotransferase activity"/>
    <property type="evidence" value="ECO:0007669"/>
    <property type="project" value="UniProtKB-UniRule"/>
</dbReference>
<evidence type="ECO:0000256" key="3">
    <source>
        <dbReference type="ARBA" id="ARBA00022505"/>
    </source>
</evidence>
<dbReference type="Proteomes" id="UP000290624">
    <property type="component" value="Unassembled WGS sequence"/>
</dbReference>
<dbReference type="EMBL" id="PPCV01000002">
    <property type="protein sequence ID" value="RXW32994.1"/>
    <property type="molecule type" value="Genomic_DNA"/>
</dbReference>
<keyword evidence="5" id="KW-0808">Transferase</keyword>
<keyword evidence="5" id="KW-0501">Molybdenum cofactor biosynthesis</keyword>
<dbReference type="InterPro" id="IPR005110">
    <property type="entry name" value="MoeA_linker/N"/>
</dbReference>
<comment type="caution">
    <text evidence="8">The sequence shown here is derived from an EMBL/GenBank/DDBJ whole genome shotgun (WGS) entry which is preliminary data.</text>
</comment>
<dbReference type="Gene3D" id="3.40.980.10">
    <property type="entry name" value="MoaB/Mog-like domain"/>
    <property type="match status" value="1"/>
</dbReference>
<gene>
    <name evidence="8" type="ORF">C1706_03730</name>
</gene>
<dbReference type="GO" id="GO:0005829">
    <property type="term" value="C:cytosol"/>
    <property type="evidence" value="ECO:0007669"/>
    <property type="project" value="TreeGrafter"/>
</dbReference>
<comment type="catalytic activity">
    <reaction evidence="4">
        <text>adenylyl-molybdopterin + molybdate = Mo-molybdopterin + AMP + H(+)</text>
        <dbReference type="Rhea" id="RHEA:35047"/>
        <dbReference type="ChEBI" id="CHEBI:15378"/>
        <dbReference type="ChEBI" id="CHEBI:36264"/>
        <dbReference type="ChEBI" id="CHEBI:62727"/>
        <dbReference type="ChEBI" id="CHEBI:71302"/>
        <dbReference type="ChEBI" id="CHEBI:456215"/>
        <dbReference type="EC" id="2.10.1.1"/>
    </reaction>
</comment>
<dbReference type="GO" id="GO:0046872">
    <property type="term" value="F:metal ion binding"/>
    <property type="evidence" value="ECO:0007669"/>
    <property type="project" value="UniProtKB-UniRule"/>
</dbReference>
<dbReference type="Gene3D" id="2.40.340.10">
    <property type="entry name" value="MoeA, C-terminal, domain IV"/>
    <property type="match status" value="1"/>
</dbReference>
<name>A0A4Q2EKI0_9ACTN</name>
<comment type="pathway">
    <text evidence="5">Cofactor biosynthesis; molybdopterin biosynthesis.</text>
</comment>
<keyword evidence="9" id="KW-1185">Reference proteome</keyword>
<evidence type="ECO:0000256" key="5">
    <source>
        <dbReference type="RuleBase" id="RU365090"/>
    </source>
</evidence>
<dbReference type="InterPro" id="IPR036688">
    <property type="entry name" value="MoeA_C_domain_IV_sf"/>
</dbReference>
<keyword evidence="3 5" id="KW-0500">Molybdenum</keyword>
<dbReference type="RefSeq" id="WP_129457895.1">
    <property type="nucleotide sequence ID" value="NZ_PPCV01000002.1"/>
</dbReference>
<dbReference type="InterPro" id="IPR036425">
    <property type="entry name" value="MoaB/Mog-like_dom_sf"/>
</dbReference>
<dbReference type="SUPFAM" id="SSF63882">
    <property type="entry name" value="MoeA N-terminal region -like"/>
    <property type="match status" value="1"/>
</dbReference>
<dbReference type="NCBIfam" id="NF045515">
    <property type="entry name" value="Glp_gephyrin"/>
    <property type="match status" value="1"/>
</dbReference>
<proteinExistence type="inferred from homology"/>
<protein>
    <recommendedName>
        <fullName evidence="5">Molybdopterin molybdenumtransferase</fullName>
        <ecNumber evidence="5">2.10.1.1</ecNumber>
    </recommendedName>
</protein>
<keyword evidence="5" id="KW-0460">Magnesium</keyword>
<feature type="region of interest" description="Disordered" evidence="6">
    <location>
        <begin position="1"/>
        <end position="20"/>
    </location>
</feature>
<evidence type="ECO:0000313" key="9">
    <source>
        <dbReference type="Proteomes" id="UP000290624"/>
    </source>
</evidence>
<comment type="similarity">
    <text evidence="2 5">Belongs to the MoeA family.</text>
</comment>
<dbReference type="PANTHER" id="PTHR10192:SF5">
    <property type="entry name" value="GEPHYRIN"/>
    <property type="match status" value="1"/>
</dbReference>
<dbReference type="Pfam" id="PF03453">
    <property type="entry name" value="MoeA_N"/>
    <property type="match status" value="1"/>
</dbReference>
<dbReference type="InterPro" id="IPR038987">
    <property type="entry name" value="MoeA-like"/>
</dbReference>
<accession>A0A4Q2EKI0</accession>
<dbReference type="PANTHER" id="PTHR10192">
    <property type="entry name" value="MOLYBDOPTERIN BIOSYNTHESIS PROTEIN"/>
    <property type="match status" value="1"/>
</dbReference>
<evidence type="ECO:0000256" key="4">
    <source>
        <dbReference type="ARBA" id="ARBA00047317"/>
    </source>
</evidence>
<dbReference type="OrthoDB" id="9804758at2"/>
<dbReference type="Gene3D" id="3.90.105.10">
    <property type="entry name" value="Molybdopterin biosynthesis moea protein, domain 2"/>
    <property type="match status" value="1"/>
</dbReference>
<organism evidence="8 9">
    <name type="scientific">Propioniciclava flava</name>
    <dbReference type="NCBI Taxonomy" id="2072026"/>
    <lineage>
        <taxon>Bacteria</taxon>
        <taxon>Bacillati</taxon>
        <taxon>Actinomycetota</taxon>
        <taxon>Actinomycetes</taxon>
        <taxon>Propionibacteriales</taxon>
        <taxon>Propionibacteriaceae</taxon>
        <taxon>Propioniciclava</taxon>
    </lineage>
</organism>
<dbReference type="InterPro" id="IPR001453">
    <property type="entry name" value="MoaB/Mog_dom"/>
</dbReference>
<evidence type="ECO:0000259" key="7">
    <source>
        <dbReference type="SMART" id="SM00852"/>
    </source>
</evidence>
<feature type="domain" description="MoaB/Mog" evidence="7">
    <location>
        <begin position="208"/>
        <end position="342"/>
    </location>
</feature>
<reference evidence="8 9" key="1">
    <citation type="submission" date="2018-01" db="EMBL/GenBank/DDBJ databases">
        <title>Lactibacter flavus gen. nov., sp. nov., a novel bacterium of the family Propionibacteriaceae isolated from raw milk and dairy products.</title>
        <authorList>
            <person name="Wenning M."/>
            <person name="Breitenwieser F."/>
            <person name="Huptas C."/>
            <person name="von Neubeck M."/>
            <person name="Busse H.-J."/>
            <person name="Scherer S."/>
        </authorList>
    </citation>
    <scope>NUCLEOTIDE SEQUENCE [LARGE SCALE GENOMIC DNA]</scope>
    <source>
        <strain evidence="8 9">VG341</strain>
    </source>
</reference>
<dbReference type="Gene3D" id="2.170.190.11">
    <property type="entry name" value="Molybdopterin biosynthesis moea protein, domain 3"/>
    <property type="match status" value="1"/>
</dbReference>
<dbReference type="InterPro" id="IPR036135">
    <property type="entry name" value="MoeA_linker/N_sf"/>
</dbReference>
<dbReference type="GO" id="GO:0006777">
    <property type="term" value="P:Mo-molybdopterin cofactor biosynthetic process"/>
    <property type="evidence" value="ECO:0007669"/>
    <property type="project" value="UniProtKB-UniRule"/>
</dbReference>
<keyword evidence="5" id="KW-0479">Metal-binding</keyword>
<evidence type="ECO:0000256" key="1">
    <source>
        <dbReference type="ARBA" id="ARBA00002901"/>
    </source>
</evidence>